<keyword evidence="6" id="KW-1185">Reference proteome</keyword>
<sequence>MKKEFISLVAVLALFLGIGHSLHAQERKIILEINSSINNTACNLDSGQRNCLLEKTKNNTITKISSFSGKGCQFLTSQTLSLGRYLMTVSCLGFEDEKIDFEVTDQDKSKIVLKTISLKEKNNSLNEVTVYGNKKQFIKVESDKTTVNISNNAMLNSGSSLDAVKRLPGVITSPAGGLSLNGKNVTVYVDGSPSTLSGNDLQNYLSSLPANAIDKVELIHNPGAAFDANSNGSIINIVTNSKRLKGVNASFNINYSFNKYQKPAPQILLNGKQKNLSWQTMLGYSYDDAEKRITTEQSFTSFSPAKALFQDKFTVTTKRNVYFRLGTNYKLSSKSNLLFNYNVNFENEDIDYRSISKGEGFVFRDNGITKNKNGNQEASLQYKTKLDTLGKSLEVIGFFNSFNKNPLNKSNTSDNMFNTADLDFGLTNSYLKYDFVLPFEKMNFAVNTGGKYNMIKVNDLGKYNFNKIGRTIDFEYLQNNFAFYVEGRKKIKKLNMTAGLRYEGFNVERLASSVADKVKFKNSNLFPNVSALYEVGPQMNLSASYSKKIQQPSYNTVDPNNNSTFNQYNSSVGNILLKPSFFDNYEFKFTALQFVQLGANYTVAKDESQYIFNAKPGELVSNESFQSFDKMKTFSAFFSFPVPIDYFFKGKKEFDKRMNAIDKMNYIYFHINYIKTKIDGYDFPYTNKAIVNWGMQSQILLPWDITNVMSYSILPKGTWIIYQIENPIHQFDISFNKDFINKKLKMGLHCFDVFNSSETNALVSGENLNTDYHQKKDSRTFRISLTYNFGNLKLEKENTEIKNEKIKQNTGL</sequence>
<organism evidence="5 6">
    <name type="scientific">Flavobacterium xinjiangense</name>
    <dbReference type="NCBI Taxonomy" id="178356"/>
    <lineage>
        <taxon>Bacteria</taxon>
        <taxon>Pseudomonadati</taxon>
        <taxon>Bacteroidota</taxon>
        <taxon>Flavobacteriia</taxon>
        <taxon>Flavobacteriales</taxon>
        <taxon>Flavobacteriaceae</taxon>
        <taxon>Flavobacterium</taxon>
    </lineage>
</organism>
<dbReference type="Pfam" id="PF14905">
    <property type="entry name" value="OMP_b-brl_3"/>
    <property type="match status" value="1"/>
</dbReference>
<evidence type="ECO:0000259" key="4">
    <source>
        <dbReference type="Pfam" id="PF14905"/>
    </source>
</evidence>
<gene>
    <name evidence="5" type="ORF">SAMN05216269_11712</name>
</gene>
<dbReference type="InterPro" id="IPR037066">
    <property type="entry name" value="Plug_dom_sf"/>
</dbReference>
<proteinExistence type="predicted"/>
<name>A0A1M7PFU5_9FLAO</name>
<protein>
    <submittedName>
        <fullName evidence="5">Outer membrane protein beta-barrel family protein</fullName>
    </submittedName>
</protein>
<dbReference type="SUPFAM" id="SSF56935">
    <property type="entry name" value="Porins"/>
    <property type="match status" value="1"/>
</dbReference>
<keyword evidence="3" id="KW-0998">Cell outer membrane</keyword>
<dbReference type="RefSeq" id="WP_167365591.1">
    <property type="nucleotide sequence ID" value="NZ_FRCL01000017.1"/>
</dbReference>
<dbReference type="GO" id="GO:0009279">
    <property type="term" value="C:cell outer membrane"/>
    <property type="evidence" value="ECO:0007669"/>
    <property type="project" value="UniProtKB-SubCell"/>
</dbReference>
<dbReference type="STRING" id="178356.SAMN05216269_11712"/>
<feature type="domain" description="Outer membrane protein beta-barrel" evidence="4">
    <location>
        <begin position="385"/>
        <end position="787"/>
    </location>
</feature>
<dbReference type="InterPro" id="IPR041700">
    <property type="entry name" value="OMP_b-brl_3"/>
</dbReference>
<evidence type="ECO:0000313" key="5">
    <source>
        <dbReference type="EMBL" id="SHN15934.1"/>
    </source>
</evidence>
<comment type="subcellular location">
    <subcellularLocation>
        <location evidence="1">Cell outer membrane</location>
    </subcellularLocation>
</comment>
<dbReference type="AlphaFoldDB" id="A0A1M7PFU5"/>
<dbReference type="Gene3D" id="2.170.130.10">
    <property type="entry name" value="TonB-dependent receptor, plug domain"/>
    <property type="match status" value="1"/>
</dbReference>
<evidence type="ECO:0000313" key="6">
    <source>
        <dbReference type="Proteomes" id="UP000184092"/>
    </source>
</evidence>
<dbReference type="EMBL" id="FRCL01000017">
    <property type="protein sequence ID" value="SHN15934.1"/>
    <property type="molecule type" value="Genomic_DNA"/>
</dbReference>
<reference evidence="6" key="1">
    <citation type="submission" date="2016-11" db="EMBL/GenBank/DDBJ databases">
        <authorList>
            <person name="Varghese N."/>
            <person name="Submissions S."/>
        </authorList>
    </citation>
    <scope>NUCLEOTIDE SEQUENCE [LARGE SCALE GENOMIC DNA]</scope>
    <source>
        <strain evidence="6">CGMCC 1.2749</strain>
    </source>
</reference>
<dbReference type="Proteomes" id="UP000184092">
    <property type="component" value="Unassembled WGS sequence"/>
</dbReference>
<evidence type="ECO:0000256" key="2">
    <source>
        <dbReference type="ARBA" id="ARBA00023136"/>
    </source>
</evidence>
<accession>A0A1M7PFU5</accession>
<evidence type="ECO:0000256" key="3">
    <source>
        <dbReference type="ARBA" id="ARBA00023237"/>
    </source>
</evidence>
<keyword evidence="2" id="KW-0472">Membrane</keyword>
<dbReference type="PANTHER" id="PTHR40980">
    <property type="entry name" value="PLUG DOMAIN-CONTAINING PROTEIN"/>
    <property type="match status" value="1"/>
</dbReference>
<evidence type="ECO:0000256" key="1">
    <source>
        <dbReference type="ARBA" id="ARBA00004442"/>
    </source>
</evidence>
<dbReference type="InterPro" id="IPR036942">
    <property type="entry name" value="Beta-barrel_TonB_sf"/>
</dbReference>
<dbReference type="PANTHER" id="PTHR40980:SF4">
    <property type="entry name" value="TONB-DEPENDENT RECEPTOR-LIKE BETA-BARREL DOMAIN-CONTAINING PROTEIN"/>
    <property type="match status" value="1"/>
</dbReference>
<dbReference type="Gene3D" id="2.40.170.20">
    <property type="entry name" value="TonB-dependent receptor, beta-barrel domain"/>
    <property type="match status" value="1"/>
</dbReference>